<evidence type="ECO:0000256" key="10">
    <source>
        <dbReference type="PROSITE-ProRule" id="PRU00047"/>
    </source>
</evidence>
<feature type="region of interest" description="Disordered" evidence="11">
    <location>
        <begin position="235"/>
        <end position="272"/>
    </location>
</feature>
<evidence type="ECO:0000256" key="2">
    <source>
        <dbReference type="ARBA" id="ARBA00022679"/>
    </source>
</evidence>
<dbReference type="InterPro" id="IPR043128">
    <property type="entry name" value="Rev_trsase/Diguanyl_cyclase"/>
</dbReference>
<dbReference type="GO" id="GO:0006508">
    <property type="term" value="P:proteolysis"/>
    <property type="evidence" value="ECO:0007669"/>
    <property type="project" value="UniProtKB-KW"/>
</dbReference>
<sequence length="1002" mass="111224">MAALVITISSNATKESVGSVVLRVILFGTVPKEIPIVLDIPTDLPTTSELPAISPFLCSDDSESDPESEPADELPMRHVSLRLYDDVVSRWRDTFRFRPSSRSGSSSSPDNTIPSAEIPVAPISPAPSIAIAIVSPARDTLTPIITTSPAIRIRIRTTARKSTLGLRPVMTPAHSATLRRGRQVALSSESSSSSSSSGTSSGSSSKTASHTSESSFTASTQATSMPSIIHTTRALSSARSDLLPPHKRYMGTSATHSYKSSDEGSPKTHAMSDMDSDIRADIKVETVAAVATVVTMVNGLSIEPNIAVVETDFEPGLAVVESENAIEQLGQLDEGVQGVEKVRADSLQRCLGYVEDEFRQIRELRAYEMARIMTITSSGMTPEAIEELISQRVAEAGNGNHGNNNGDGNQNGGNRGARRNKPVTKACTYKEFLNCQPHNFRGTEGFVELARWFENIDSVFRINNCPSNSQVKFATCTLLDGTLTWWNSHVLTIGNDEAYEMSWKDLMKLMIDVYCPRDEIQKMVPKEDEKIQSFIYGLLDNIQGVLSKRESSTTNHRITIYNIHHLRGRTWHEFLLLATMRREGMLGVLHTVTSTNCTMKDHRVVTCFGCGGQGHYKSDCPKLKNQTRRNKATNNDACGRAYALGGGYGNPDSNVVTGTFLLNNLYAYILFHSGSDRSFISTTFSALTDITPTMLDVSYTIELADGQIAKSEIIIKGCTLNLLDHSFNIDLIPIELGIFDVIIRMDWLSKYHVVIVYDEKLVLGATPVARAAYRLTPSEMQELADKGFIRPSSSPWGAPVLFVKKKDGSFRMCIDYRKLNKLTVKNCYLLLIIDDLFDQLQGSSVYSNIILRSGYHQLQVWEEDIPKTAFRTRHGHYEFQVMPFGLTDASERKKEAAFQLLKQKLCSAQILALPEGSENFVVYCDASHKGLGAVMMWKEKVIAYASRQVKFMQKNYTTHDLELRAVKELNMRQRRWLELLSDYNCEIRYHPGKMSVVADVLS</sequence>
<accession>A0A699IF16</accession>
<dbReference type="GO" id="GO:0003677">
    <property type="term" value="F:DNA binding"/>
    <property type="evidence" value="ECO:0007669"/>
    <property type="project" value="UniProtKB-KW"/>
</dbReference>
<evidence type="ECO:0000256" key="6">
    <source>
        <dbReference type="ARBA" id="ARBA00022759"/>
    </source>
</evidence>
<dbReference type="Pfam" id="PF17919">
    <property type="entry name" value="RT_RNaseH_2"/>
    <property type="match status" value="1"/>
</dbReference>
<keyword evidence="2" id="KW-0808">Transferase</keyword>
<evidence type="ECO:0000256" key="4">
    <source>
        <dbReference type="ARBA" id="ARBA00022722"/>
    </source>
</evidence>
<protein>
    <submittedName>
        <fullName evidence="13">Retrovirus-related Pol polyprotein from transposon 17.6</fullName>
    </submittedName>
</protein>
<dbReference type="EMBL" id="BKCJ010292757">
    <property type="protein sequence ID" value="GEZ55101.1"/>
    <property type="molecule type" value="Genomic_DNA"/>
</dbReference>
<dbReference type="SMART" id="SM00343">
    <property type="entry name" value="ZnF_C2HC"/>
    <property type="match status" value="1"/>
</dbReference>
<dbReference type="InterPro" id="IPR041577">
    <property type="entry name" value="RT_RNaseH_2"/>
</dbReference>
<dbReference type="Gene3D" id="3.30.70.270">
    <property type="match status" value="1"/>
</dbReference>
<dbReference type="SUPFAM" id="SSF57756">
    <property type="entry name" value="Retrovirus zinc finger-like domains"/>
    <property type="match status" value="1"/>
</dbReference>
<dbReference type="PANTHER" id="PTHR15503:SF45">
    <property type="entry name" value="RNA-DIRECTED DNA POLYMERASE HOMOLOG"/>
    <property type="match status" value="1"/>
</dbReference>
<dbReference type="FunFam" id="3.10.10.10:FF:000007">
    <property type="entry name" value="Retrovirus-related Pol polyprotein from transposon 17.6-like Protein"/>
    <property type="match status" value="1"/>
</dbReference>
<keyword evidence="10" id="KW-0479">Metal-binding</keyword>
<keyword evidence="3" id="KW-0548">Nucleotidyltransferase</keyword>
<dbReference type="GO" id="GO:0004190">
    <property type="term" value="F:aspartic-type endopeptidase activity"/>
    <property type="evidence" value="ECO:0007669"/>
    <property type="project" value="UniProtKB-KW"/>
</dbReference>
<evidence type="ECO:0000259" key="12">
    <source>
        <dbReference type="PROSITE" id="PS50158"/>
    </source>
</evidence>
<dbReference type="Gene3D" id="4.10.60.10">
    <property type="entry name" value="Zinc finger, CCHC-type"/>
    <property type="match status" value="1"/>
</dbReference>
<gene>
    <name evidence="13" type="ORF">Tci_527074</name>
</gene>
<feature type="region of interest" description="Disordered" evidence="11">
    <location>
        <begin position="98"/>
        <end position="120"/>
    </location>
</feature>
<reference evidence="13" key="1">
    <citation type="journal article" date="2019" name="Sci. Rep.">
        <title>Draft genome of Tanacetum cinerariifolium, the natural source of mosquito coil.</title>
        <authorList>
            <person name="Yamashiro T."/>
            <person name="Shiraishi A."/>
            <person name="Satake H."/>
            <person name="Nakayama K."/>
        </authorList>
    </citation>
    <scope>NUCLEOTIDE SEQUENCE</scope>
</reference>
<dbReference type="InterPro" id="IPR032567">
    <property type="entry name" value="RTL1-rel"/>
</dbReference>
<dbReference type="SUPFAM" id="SSF56672">
    <property type="entry name" value="DNA/RNA polymerases"/>
    <property type="match status" value="1"/>
</dbReference>
<dbReference type="GO" id="GO:0008270">
    <property type="term" value="F:zinc ion binding"/>
    <property type="evidence" value="ECO:0007669"/>
    <property type="project" value="UniProtKB-KW"/>
</dbReference>
<feature type="compositionally biased region" description="Basic and acidic residues" evidence="11">
    <location>
        <begin position="259"/>
        <end position="272"/>
    </location>
</feature>
<keyword evidence="5" id="KW-0064">Aspartyl protease</keyword>
<proteinExistence type="predicted"/>
<keyword evidence="8" id="KW-0695">RNA-directed DNA polymerase</keyword>
<keyword evidence="6" id="KW-0255">Endonuclease</keyword>
<dbReference type="Pfam" id="PF00078">
    <property type="entry name" value="RVT_1"/>
    <property type="match status" value="1"/>
</dbReference>
<evidence type="ECO:0000313" key="13">
    <source>
        <dbReference type="EMBL" id="GEZ55101.1"/>
    </source>
</evidence>
<evidence type="ECO:0000256" key="5">
    <source>
        <dbReference type="ARBA" id="ARBA00022750"/>
    </source>
</evidence>
<feature type="compositionally biased region" description="Low complexity" evidence="11">
    <location>
        <begin position="187"/>
        <end position="215"/>
    </location>
</feature>
<dbReference type="GO" id="GO:0003964">
    <property type="term" value="F:RNA-directed DNA polymerase activity"/>
    <property type="evidence" value="ECO:0007669"/>
    <property type="project" value="UniProtKB-KW"/>
</dbReference>
<keyword evidence="9" id="KW-0238">DNA-binding</keyword>
<dbReference type="GO" id="GO:0004519">
    <property type="term" value="F:endonuclease activity"/>
    <property type="evidence" value="ECO:0007669"/>
    <property type="project" value="UniProtKB-KW"/>
</dbReference>
<evidence type="ECO:0000256" key="11">
    <source>
        <dbReference type="SAM" id="MobiDB-lite"/>
    </source>
</evidence>
<evidence type="ECO:0000256" key="7">
    <source>
        <dbReference type="ARBA" id="ARBA00022801"/>
    </source>
</evidence>
<dbReference type="InterPro" id="IPR000477">
    <property type="entry name" value="RT_dom"/>
</dbReference>
<feature type="region of interest" description="Disordered" evidence="11">
    <location>
        <begin position="164"/>
        <end position="223"/>
    </location>
</feature>
<dbReference type="InterPro" id="IPR043502">
    <property type="entry name" value="DNA/RNA_pol_sf"/>
</dbReference>
<name>A0A699IF16_TANCI</name>
<feature type="domain" description="CCHC-type" evidence="12">
    <location>
        <begin position="607"/>
        <end position="622"/>
    </location>
</feature>
<feature type="region of interest" description="Disordered" evidence="11">
    <location>
        <begin position="396"/>
        <end position="420"/>
    </location>
</feature>
<dbReference type="InterPro" id="IPR001878">
    <property type="entry name" value="Znf_CCHC"/>
</dbReference>
<keyword evidence="10" id="KW-0863">Zinc-finger</keyword>
<dbReference type="PANTHER" id="PTHR15503">
    <property type="entry name" value="LDOC1 RELATED"/>
    <property type="match status" value="1"/>
</dbReference>
<dbReference type="CDD" id="cd00303">
    <property type="entry name" value="retropepsin_like"/>
    <property type="match status" value="1"/>
</dbReference>
<feature type="compositionally biased region" description="Low complexity" evidence="11">
    <location>
        <begin position="397"/>
        <end position="408"/>
    </location>
</feature>
<evidence type="ECO:0000256" key="1">
    <source>
        <dbReference type="ARBA" id="ARBA00022670"/>
    </source>
</evidence>
<dbReference type="Pfam" id="PF08284">
    <property type="entry name" value="RVP_2"/>
    <property type="match status" value="1"/>
</dbReference>
<dbReference type="PROSITE" id="PS50158">
    <property type="entry name" value="ZF_CCHC"/>
    <property type="match status" value="1"/>
</dbReference>
<organism evidence="13">
    <name type="scientific">Tanacetum cinerariifolium</name>
    <name type="common">Dalmatian daisy</name>
    <name type="synonym">Chrysanthemum cinerariifolium</name>
    <dbReference type="NCBI Taxonomy" id="118510"/>
    <lineage>
        <taxon>Eukaryota</taxon>
        <taxon>Viridiplantae</taxon>
        <taxon>Streptophyta</taxon>
        <taxon>Embryophyta</taxon>
        <taxon>Tracheophyta</taxon>
        <taxon>Spermatophyta</taxon>
        <taxon>Magnoliopsida</taxon>
        <taxon>eudicotyledons</taxon>
        <taxon>Gunneridae</taxon>
        <taxon>Pentapetalae</taxon>
        <taxon>asterids</taxon>
        <taxon>campanulids</taxon>
        <taxon>Asterales</taxon>
        <taxon>Asteraceae</taxon>
        <taxon>Asteroideae</taxon>
        <taxon>Anthemideae</taxon>
        <taxon>Anthemidinae</taxon>
        <taxon>Tanacetum</taxon>
    </lineage>
</organism>
<dbReference type="Gene3D" id="3.10.10.10">
    <property type="entry name" value="HIV Type 1 Reverse Transcriptase, subunit A, domain 1"/>
    <property type="match status" value="1"/>
</dbReference>
<evidence type="ECO:0000256" key="3">
    <source>
        <dbReference type="ARBA" id="ARBA00022695"/>
    </source>
</evidence>
<dbReference type="CDD" id="cd01647">
    <property type="entry name" value="RT_LTR"/>
    <property type="match status" value="1"/>
</dbReference>
<comment type="caution">
    <text evidence="13">The sequence shown here is derived from an EMBL/GenBank/DDBJ whole genome shotgun (WGS) entry which is preliminary data.</text>
</comment>
<keyword evidence="7" id="KW-0378">Hydrolase</keyword>
<evidence type="ECO:0000256" key="8">
    <source>
        <dbReference type="ARBA" id="ARBA00022918"/>
    </source>
</evidence>
<evidence type="ECO:0000256" key="9">
    <source>
        <dbReference type="ARBA" id="ARBA00023125"/>
    </source>
</evidence>
<dbReference type="AlphaFoldDB" id="A0A699IF16"/>
<dbReference type="InterPro" id="IPR036875">
    <property type="entry name" value="Znf_CCHC_sf"/>
</dbReference>
<keyword evidence="10" id="KW-0862">Zinc</keyword>
<keyword evidence="4" id="KW-0540">Nuclease</keyword>
<keyword evidence="1" id="KW-0645">Protease</keyword>